<evidence type="ECO:0000313" key="1">
    <source>
        <dbReference type="EMBL" id="MCS0604964.1"/>
    </source>
</evidence>
<comment type="caution">
    <text evidence="1">The sequence shown here is derived from an EMBL/GenBank/DDBJ whole genome shotgun (WGS) entry which is preliminary data.</text>
</comment>
<evidence type="ECO:0000313" key="2">
    <source>
        <dbReference type="Proteomes" id="UP001205612"/>
    </source>
</evidence>
<keyword evidence="2" id="KW-1185">Reference proteome</keyword>
<name>A0ABT2B8W6_9ACTN</name>
<dbReference type="RefSeq" id="WP_258781874.1">
    <property type="nucleotide sequence ID" value="NZ_JANUGP010000026.1"/>
</dbReference>
<sequence length="226" mass="24444">MLKELLFMDFDGLPAEPDDVIADALDGGYRERTEGLVTLLRDENADPAARFLACCALASWADPIGYATVVEAAAAPDDLTWRGQSYDRFNSQDDTFAHLAEAVGRSRDMVEERGTAAERLEAARALIRIADRVQLDRRANDLLYPEVVSACRDDLSAAVDRGIARLAAGNPPKFDLGVQLALFINALAESEPTWAADARNGLAAAHPGDRALRELAESGGSSLWLM</sequence>
<reference evidence="1 2" key="1">
    <citation type="submission" date="2022-08" db="EMBL/GenBank/DDBJ databases">
        <authorList>
            <person name="Somphong A."/>
            <person name="Phongsopitanun W."/>
        </authorList>
    </citation>
    <scope>NUCLEOTIDE SEQUENCE [LARGE SCALE GENOMIC DNA]</scope>
    <source>
        <strain evidence="1 2">LP11</strain>
    </source>
</reference>
<gene>
    <name evidence="1" type="ORF">NX794_27695</name>
</gene>
<organism evidence="1 2">
    <name type="scientific">Streptomyces pyxinicus</name>
    <dbReference type="NCBI Taxonomy" id="2970331"/>
    <lineage>
        <taxon>Bacteria</taxon>
        <taxon>Bacillati</taxon>
        <taxon>Actinomycetota</taxon>
        <taxon>Actinomycetes</taxon>
        <taxon>Kitasatosporales</taxon>
        <taxon>Streptomycetaceae</taxon>
        <taxon>Streptomyces</taxon>
    </lineage>
</organism>
<protein>
    <submittedName>
        <fullName evidence="1">Uncharacterized protein</fullName>
    </submittedName>
</protein>
<accession>A0ABT2B8W6</accession>
<dbReference type="EMBL" id="JANUGP010000026">
    <property type="protein sequence ID" value="MCS0604964.1"/>
    <property type="molecule type" value="Genomic_DNA"/>
</dbReference>
<dbReference type="Proteomes" id="UP001205612">
    <property type="component" value="Unassembled WGS sequence"/>
</dbReference>
<proteinExistence type="predicted"/>